<name>A0AAD3D9Q5_9STRA</name>
<dbReference type="AlphaFoldDB" id="A0AAD3D9Q5"/>
<proteinExistence type="predicted"/>
<evidence type="ECO:0000256" key="1">
    <source>
        <dbReference type="SAM" id="MobiDB-lite"/>
    </source>
</evidence>
<feature type="compositionally biased region" description="Polar residues" evidence="1">
    <location>
        <begin position="112"/>
        <end position="124"/>
    </location>
</feature>
<organism evidence="2 3">
    <name type="scientific">Chaetoceros tenuissimus</name>
    <dbReference type="NCBI Taxonomy" id="426638"/>
    <lineage>
        <taxon>Eukaryota</taxon>
        <taxon>Sar</taxon>
        <taxon>Stramenopiles</taxon>
        <taxon>Ochrophyta</taxon>
        <taxon>Bacillariophyta</taxon>
        <taxon>Coscinodiscophyceae</taxon>
        <taxon>Chaetocerotophycidae</taxon>
        <taxon>Chaetocerotales</taxon>
        <taxon>Chaetocerotaceae</taxon>
        <taxon>Chaetoceros</taxon>
    </lineage>
</organism>
<dbReference type="InterPro" id="IPR006939">
    <property type="entry name" value="SNF5"/>
</dbReference>
<evidence type="ECO:0000313" key="2">
    <source>
        <dbReference type="EMBL" id="GFH59271.1"/>
    </source>
</evidence>
<comment type="caution">
    <text evidence="2">The sequence shown here is derived from an EMBL/GenBank/DDBJ whole genome shotgun (WGS) entry which is preliminary data.</text>
</comment>
<dbReference type="Proteomes" id="UP001054902">
    <property type="component" value="Unassembled WGS sequence"/>
</dbReference>
<sequence>MIYPIRVDVSSKDNGLRIVDTILLDPTCLPIPPSTTNENYNSYNLYSQTILQNASFFAKNLLADMEVDGINKTEKIGRIRLVNNNDLIMMVENQIQKQLKSILEKESKRKMMNSTRNVNHYSKTTTKKRKLSGTDEEEKAVEDKDKVHDKEDASMESTEQEVVENDTTKEEGDKDGVDKEEAGKTTDTETKEDSKNDEENSKKQQDILKNLKTIHIRIKEDAIVYTDVIHVDTNPALPHLSNPILLAKSLVKDMNLPSSMTNSIAVTIAEQLHGLDVKPDITGLMQKDTPKSGELAAAYFERIQVDSDIPSAWKIDDKEENLAKTHHCKAAMPQYNLNQ</sequence>
<accession>A0AAD3D9Q5</accession>
<dbReference type="GO" id="GO:0000228">
    <property type="term" value="C:nuclear chromosome"/>
    <property type="evidence" value="ECO:0007669"/>
    <property type="project" value="InterPro"/>
</dbReference>
<dbReference type="GO" id="GO:0006338">
    <property type="term" value="P:chromatin remodeling"/>
    <property type="evidence" value="ECO:0007669"/>
    <property type="project" value="InterPro"/>
</dbReference>
<evidence type="ECO:0000313" key="3">
    <source>
        <dbReference type="Proteomes" id="UP001054902"/>
    </source>
</evidence>
<reference evidence="2 3" key="1">
    <citation type="journal article" date="2021" name="Sci. Rep.">
        <title>The genome of the diatom Chaetoceros tenuissimus carries an ancient integrated fragment of an extant virus.</title>
        <authorList>
            <person name="Hongo Y."/>
            <person name="Kimura K."/>
            <person name="Takaki Y."/>
            <person name="Yoshida Y."/>
            <person name="Baba S."/>
            <person name="Kobayashi G."/>
            <person name="Nagasaki K."/>
            <person name="Hano T."/>
            <person name="Tomaru Y."/>
        </authorList>
    </citation>
    <scope>NUCLEOTIDE SEQUENCE [LARGE SCALE GENOMIC DNA]</scope>
    <source>
        <strain evidence="2 3">NIES-3715</strain>
    </source>
</reference>
<dbReference type="Pfam" id="PF04855">
    <property type="entry name" value="SNF5"/>
    <property type="match status" value="1"/>
</dbReference>
<feature type="compositionally biased region" description="Basic and acidic residues" evidence="1">
    <location>
        <begin position="141"/>
        <end position="153"/>
    </location>
</feature>
<dbReference type="EMBL" id="BLLK01000062">
    <property type="protein sequence ID" value="GFH59271.1"/>
    <property type="molecule type" value="Genomic_DNA"/>
</dbReference>
<feature type="compositionally biased region" description="Basic and acidic residues" evidence="1">
    <location>
        <begin position="166"/>
        <end position="203"/>
    </location>
</feature>
<keyword evidence="3" id="KW-1185">Reference proteome</keyword>
<gene>
    <name evidence="2" type="ORF">CTEN210_15747</name>
</gene>
<protein>
    <submittedName>
        <fullName evidence="2">Uncharacterized protein</fullName>
    </submittedName>
</protein>
<feature type="region of interest" description="Disordered" evidence="1">
    <location>
        <begin position="107"/>
        <end position="203"/>
    </location>
</feature>